<dbReference type="HOGENOM" id="CLU_2533779_0_0_1"/>
<evidence type="ECO:0000313" key="1">
    <source>
        <dbReference type="EMBL" id="EGO03331.1"/>
    </source>
</evidence>
<gene>
    <name evidence="1" type="ORF">SERLA73DRAFT_174774</name>
</gene>
<keyword evidence="2" id="KW-1185">Reference proteome</keyword>
<feature type="non-terminal residue" evidence="1">
    <location>
        <position position="84"/>
    </location>
</feature>
<dbReference type="AlphaFoldDB" id="F8PKJ7"/>
<dbReference type="Proteomes" id="UP000008063">
    <property type="component" value="Unassembled WGS sequence"/>
</dbReference>
<sequence length="84" mass="9985">MTLSLFPSRVSVYYDIDFASDAVRNGDICSDQREFYGNETLYTFEQEELGRPWSHLQRKRAVHHRYAQLSSSPIRETLRYILPR</sequence>
<proteinExistence type="predicted"/>
<evidence type="ECO:0000313" key="2">
    <source>
        <dbReference type="Proteomes" id="UP000008063"/>
    </source>
</evidence>
<accession>F8PKJ7</accession>
<organism evidence="2">
    <name type="scientific">Serpula lacrymans var. lacrymans (strain S7.3)</name>
    <name type="common">Dry rot fungus</name>
    <dbReference type="NCBI Taxonomy" id="936435"/>
    <lineage>
        <taxon>Eukaryota</taxon>
        <taxon>Fungi</taxon>
        <taxon>Dikarya</taxon>
        <taxon>Basidiomycota</taxon>
        <taxon>Agaricomycotina</taxon>
        <taxon>Agaricomycetes</taxon>
        <taxon>Agaricomycetidae</taxon>
        <taxon>Boletales</taxon>
        <taxon>Coniophorineae</taxon>
        <taxon>Serpulaceae</taxon>
        <taxon>Serpula</taxon>
    </lineage>
</organism>
<dbReference type="InParanoid" id="F8PKJ7"/>
<reference evidence="2" key="1">
    <citation type="journal article" date="2011" name="Science">
        <title>The plant cell wall-decomposing machinery underlies the functional diversity of forest fungi.</title>
        <authorList>
            <person name="Eastwood D.C."/>
            <person name="Floudas D."/>
            <person name="Binder M."/>
            <person name="Majcherczyk A."/>
            <person name="Schneider P."/>
            <person name="Aerts A."/>
            <person name="Asiegbu F.O."/>
            <person name="Baker S.E."/>
            <person name="Barry K."/>
            <person name="Bendiksby M."/>
            <person name="Blumentritt M."/>
            <person name="Coutinho P.M."/>
            <person name="Cullen D."/>
            <person name="de Vries R.P."/>
            <person name="Gathman A."/>
            <person name="Goodell B."/>
            <person name="Henrissat B."/>
            <person name="Ihrmark K."/>
            <person name="Kauserud H."/>
            <person name="Kohler A."/>
            <person name="LaButti K."/>
            <person name="Lapidus A."/>
            <person name="Lavin J.L."/>
            <person name="Lee Y.-H."/>
            <person name="Lindquist E."/>
            <person name="Lilly W."/>
            <person name="Lucas S."/>
            <person name="Morin E."/>
            <person name="Murat C."/>
            <person name="Oguiza J.A."/>
            <person name="Park J."/>
            <person name="Pisabarro A.G."/>
            <person name="Riley R."/>
            <person name="Rosling A."/>
            <person name="Salamov A."/>
            <person name="Schmidt O."/>
            <person name="Schmutz J."/>
            <person name="Skrede I."/>
            <person name="Stenlid J."/>
            <person name="Wiebenga A."/>
            <person name="Xie X."/>
            <person name="Kuees U."/>
            <person name="Hibbett D.S."/>
            <person name="Hoffmeister D."/>
            <person name="Hoegberg N."/>
            <person name="Martin F."/>
            <person name="Grigoriev I.V."/>
            <person name="Watkinson S.C."/>
        </authorList>
    </citation>
    <scope>NUCLEOTIDE SEQUENCE [LARGE SCALE GENOMIC DNA]</scope>
    <source>
        <strain evidence="2">strain S7.3</strain>
    </source>
</reference>
<protein>
    <submittedName>
        <fullName evidence="1">Uncharacterized protein</fullName>
    </submittedName>
</protein>
<name>F8PKJ7_SERL3</name>
<dbReference type="EMBL" id="GL945475">
    <property type="protein sequence ID" value="EGO03331.1"/>
    <property type="molecule type" value="Genomic_DNA"/>
</dbReference>